<evidence type="ECO:0000313" key="1">
    <source>
        <dbReference type="EMBL" id="SCG65225.1"/>
    </source>
</evidence>
<dbReference type="InterPro" id="IPR046731">
    <property type="entry name" value="DUF6623"/>
</dbReference>
<sequence length="148" mass="16428">MALAQAMWAHGHSLAVEFPDRMRSEWRAGFFIRLIGRSGTTNWLHFGIPTPVIVNDNRLAIDSALVRLRCESNQAALTNVHVFDGERRIAAHDGLNLAPSAWEMLRFAVPNRPEVLWGVGVTLGVRFNGATDQQNTMEISSAGVDFFP</sequence>
<dbReference type="Proteomes" id="UP000198210">
    <property type="component" value="Chromosome I"/>
</dbReference>
<keyword evidence="2" id="KW-1185">Reference proteome</keyword>
<protein>
    <submittedName>
        <fullName evidence="1">Uncharacterized protein</fullName>
    </submittedName>
</protein>
<evidence type="ECO:0000313" key="2">
    <source>
        <dbReference type="Proteomes" id="UP000198210"/>
    </source>
</evidence>
<dbReference type="EMBL" id="LT607751">
    <property type="protein sequence ID" value="SCG65225.1"/>
    <property type="molecule type" value="Genomic_DNA"/>
</dbReference>
<dbReference type="AlphaFoldDB" id="A0A1C5J3U6"/>
<reference evidence="1 2" key="1">
    <citation type="submission" date="2016-06" db="EMBL/GenBank/DDBJ databases">
        <authorList>
            <person name="Kjaerup R.B."/>
            <person name="Dalgaard T.S."/>
            <person name="Juul-Madsen H.R."/>
        </authorList>
    </citation>
    <scope>NUCLEOTIDE SEQUENCE [LARGE SCALE GENOMIC DNA]</scope>
    <source>
        <strain evidence="1 2">DSM 45097</strain>
    </source>
</reference>
<gene>
    <name evidence="1" type="ORF">GA0074704_4091</name>
</gene>
<organism evidence="1 2">
    <name type="scientific">Micromonospora siamensis</name>
    <dbReference type="NCBI Taxonomy" id="299152"/>
    <lineage>
        <taxon>Bacteria</taxon>
        <taxon>Bacillati</taxon>
        <taxon>Actinomycetota</taxon>
        <taxon>Actinomycetes</taxon>
        <taxon>Micromonosporales</taxon>
        <taxon>Micromonosporaceae</taxon>
        <taxon>Micromonospora</taxon>
    </lineage>
</organism>
<dbReference type="RefSeq" id="WP_088971978.1">
    <property type="nucleotide sequence ID" value="NZ_JBHLYF010000005.1"/>
</dbReference>
<name>A0A1C5J3U6_9ACTN</name>
<proteinExistence type="predicted"/>
<accession>A0A1C5J3U6</accession>
<dbReference type="Pfam" id="PF20328">
    <property type="entry name" value="DUF6623"/>
    <property type="match status" value="1"/>
</dbReference>